<evidence type="ECO:0000256" key="3">
    <source>
        <dbReference type="ARBA" id="ARBA00023015"/>
    </source>
</evidence>
<dbReference type="GO" id="GO:0003677">
    <property type="term" value="F:DNA binding"/>
    <property type="evidence" value="ECO:0007669"/>
    <property type="project" value="UniProtKB-KW"/>
</dbReference>
<comment type="caution">
    <text evidence="9">The sequence shown here is derived from an EMBL/GenBank/DDBJ whole genome shotgun (WGS) entry which is preliminary data.</text>
</comment>
<keyword evidence="3" id="KW-0805">Transcription regulation</keyword>
<evidence type="ECO:0000259" key="8">
    <source>
        <dbReference type="PROSITE" id="PS51032"/>
    </source>
</evidence>
<dbReference type="PANTHER" id="PTHR31677">
    <property type="entry name" value="AP2 DOMAIN CLASS TRANSCRIPTION FACTOR"/>
    <property type="match status" value="1"/>
</dbReference>
<feature type="region of interest" description="Disordered" evidence="7">
    <location>
        <begin position="25"/>
        <end position="49"/>
    </location>
</feature>
<dbReference type="EMBL" id="AYRZ02000011">
    <property type="protein sequence ID" value="PHT67397.1"/>
    <property type="molecule type" value="Genomic_DNA"/>
</dbReference>
<reference evidence="9 10" key="2">
    <citation type="journal article" date="2017" name="Genome Biol.">
        <title>New reference genome sequences of hot pepper reveal the massive evolution of plant disease-resistance genes by retroduplication.</title>
        <authorList>
            <person name="Kim S."/>
            <person name="Park J."/>
            <person name="Yeom S.I."/>
            <person name="Kim Y.M."/>
            <person name="Seo E."/>
            <person name="Kim K.T."/>
            <person name="Kim M.S."/>
            <person name="Lee J.M."/>
            <person name="Cheong K."/>
            <person name="Shin H.S."/>
            <person name="Kim S.B."/>
            <person name="Han K."/>
            <person name="Lee J."/>
            <person name="Park M."/>
            <person name="Lee H.A."/>
            <person name="Lee H.Y."/>
            <person name="Lee Y."/>
            <person name="Oh S."/>
            <person name="Lee J.H."/>
            <person name="Choi E."/>
            <person name="Choi E."/>
            <person name="Lee S.E."/>
            <person name="Jeon J."/>
            <person name="Kim H."/>
            <person name="Choi G."/>
            <person name="Song H."/>
            <person name="Lee J."/>
            <person name="Lee S.C."/>
            <person name="Kwon J.K."/>
            <person name="Lee H.Y."/>
            <person name="Koo N."/>
            <person name="Hong Y."/>
            <person name="Kim R.W."/>
            <person name="Kang W.H."/>
            <person name="Huh J.H."/>
            <person name="Kang B.C."/>
            <person name="Yang T.J."/>
            <person name="Lee Y.H."/>
            <person name="Bennetzen J.L."/>
            <person name="Choi D."/>
        </authorList>
    </citation>
    <scope>NUCLEOTIDE SEQUENCE [LARGE SCALE GENOMIC DNA]</scope>
    <source>
        <strain evidence="10">cv. CM334</strain>
    </source>
</reference>
<reference evidence="9 10" key="1">
    <citation type="journal article" date="2014" name="Nat. Genet.">
        <title>Genome sequence of the hot pepper provides insights into the evolution of pungency in Capsicum species.</title>
        <authorList>
            <person name="Kim S."/>
            <person name="Park M."/>
            <person name="Yeom S.I."/>
            <person name="Kim Y.M."/>
            <person name="Lee J.M."/>
            <person name="Lee H.A."/>
            <person name="Seo E."/>
            <person name="Choi J."/>
            <person name="Cheong K."/>
            <person name="Kim K.T."/>
            <person name="Jung K."/>
            <person name="Lee G.W."/>
            <person name="Oh S.K."/>
            <person name="Bae C."/>
            <person name="Kim S.B."/>
            <person name="Lee H.Y."/>
            <person name="Kim S.Y."/>
            <person name="Kim M.S."/>
            <person name="Kang B.C."/>
            <person name="Jo Y.D."/>
            <person name="Yang H.B."/>
            <person name="Jeong H.J."/>
            <person name="Kang W.H."/>
            <person name="Kwon J.K."/>
            <person name="Shin C."/>
            <person name="Lim J.Y."/>
            <person name="Park J.H."/>
            <person name="Huh J.H."/>
            <person name="Kim J.S."/>
            <person name="Kim B.D."/>
            <person name="Cohen O."/>
            <person name="Paran I."/>
            <person name="Suh M.C."/>
            <person name="Lee S.B."/>
            <person name="Kim Y.K."/>
            <person name="Shin Y."/>
            <person name="Noh S.J."/>
            <person name="Park J."/>
            <person name="Seo Y.S."/>
            <person name="Kwon S.Y."/>
            <person name="Kim H.A."/>
            <person name="Park J.M."/>
            <person name="Kim H.J."/>
            <person name="Choi S.B."/>
            <person name="Bosland P.W."/>
            <person name="Reeves G."/>
            <person name="Jo S.H."/>
            <person name="Lee B.W."/>
            <person name="Cho H.T."/>
            <person name="Choi H.S."/>
            <person name="Lee M.S."/>
            <person name="Yu Y."/>
            <person name="Do Choi Y."/>
            <person name="Park B.S."/>
            <person name="van Deynze A."/>
            <person name="Ashrafi H."/>
            <person name="Hill T."/>
            <person name="Kim W.T."/>
            <person name="Pai H.S."/>
            <person name="Ahn H.K."/>
            <person name="Yeam I."/>
            <person name="Giovannoni J.J."/>
            <person name="Rose J.K."/>
            <person name="Sorensen I."/>
            <person name="Lee S.J."/>
            <person name="Kim R.W."/>
            <person name="Choi I.Y."/>
            <person name="Choi B.S."/>
            <person name="Lim J.S."/>
            <person name="Lee Y.H."/>
            <person name="Choi D."/>
        </authorList>
    </citation>
    <scope>NUCLEOTIDE SEQUENCE [LARGE SCALE GENOMIC DNA]</scope>
    <source>
        <strain evidence="10">cv. CM334</strain>
    </source>
</reference>
<evidence type="ECO:0000256" key="4">
    <source>
        <dbReference type="ARBA" id="ARBA00023125"/>
    </source>
</evidence>
<evidence type="ECO:0000256" key="1">
    <source>
        <dbReference type="ARBA" id="ARBA00004123"/>
    </source>
</evidence>
<dbReference type="Gramene" id="PHT67397">
    <property type="protein sequence ID" value="PHT67397"/>
    <property type="gene ID" value="T459_26884"/>
</dbReference>
<feature type="region of interest" description="Disordered" evidence="7">
    <location>
        <begin position="233"/>
        <end position="262"/>
    </location>
</feature>
<dbReference type="AlphaFoldDB" id="A0A2G2YCB2"/>
<keyword evidence="2" id="KW-0936">Ethylene signaling pathway</keyword>
<organism evidence="9 10">
    <name type="scientific">Capsicum annuum</name>
    <name type="common">Capsicum pepper</name>
    <dbReference type="NCBI Taxonomy" id="4072"/>
    <lineage>
        <taxon>Eukaryota</taxon>
        <taxon>Viridiplantae</taxon>
        <taxon>Streptophyta</taxon>
        <taxon>Embryophyta</taxon>
        <taxon>Tracheophyta</taxon>
        <taxon>Spermatophyta</taxon>
        <taxon>Magnoliopsida</taxon>
        <taxon>eudicotyledons</taxon>
        <taxon>Gunneridae</taxon>
        <taxon>Pentapetalae</taxon>
        <taxon>asterids</taxon>
        <taxon>lamiids</taxon>
        <taxon>Solanales</taxon>
        <taxon>Solanaceae</taxon>
        <taxon>Solanoideae</taxon>
        <taxon>Capsiceae</taxon>
        <taxon>Capsicum</taxon>
    </lineage>
</organism>
<dbReference type="GO" id="GO:0005634">
    <property type="term" value="C:nucleus"/>
    <property type="evidence" value="ECO:0007669"/>
    <property type="project" value="UniProtKB-SubCell"/>
</dbReference>
<gene>
    <name evidence="9" type="ORF">T459_26884</name>
</gene>
<dbReference type="Proteomes" id="UP000222542">
    <property type="component" value="Unassembled WGS sequence"/>
</dbReference>
<keyword evidence="6" id="KW-0539">Nucleus</keyword>
<sequence>MVRKRKCGKLGTEEKLKVAIFAKSENGSSGDLPLMADSQTSDSLKSKKFTTESEEELKVAKNAKVKRAISAKSEIGSSSSEVKIQSLSLINRKSLSFDQVSGKLPPMVRKRKSGKFATEIRDPFSKKRIWLGIFNTAVEASENTVNAKEEKAISAKFGLEFCSSDSQTSDSSNELDDLSKKAEHAIVKKAISAKFGLEFCSSDTQTSDSSNELDDRSKNAENAIVKEAISAKFELGNSSSDPSSTVDSQTSDSSNDQESEEELWMGQWIRISGDKEVKFSQKLGVPVVDNYGFLLGEFSKLDDLSISL</sequence>
<proteinExistence type="predicted"/>
<accession>A0A2G2YCB2</accession>
<feature type="compositionally biased region" description="Low complexity" evidence="7">
    <location>
        <begin position="237"/>
        <end position="254"/>
    </location>
</feature>
<evidence type="ECO:0000256" key="6">
    <source>
        <dbReference type="ARBA" id="ARBA00023242"/>
    </source>
</evidence>
<dbReference type="InterPro" id="IPR016177">
    <property type="entry name" value="DNA-bd_dom_sf"/>
</dbReference>
<dbReference type="InterPro" id="IPR036955">
    <property type="entry name" value="AP2/ERF_dom_sf"/>
</dbReference>
<dbReference type="GO" id="GO:0003700">
    <property type="term" value="F:DNA-binding transcription factor activity"/>
    <property type="evidence" value="ECO:0007669"/>
    <property type="project" value="InterPro"/>
</dbReference>
<evidence type="ECO:0000313" key="10">
    <source>
        <dbReference type="Proteomes" id="UP000222542"/>
    </source>
</evidence>
<protein>
    <recommendedName>
        <fullName evidence="8">AP2/ERF domain-containing protein</fullName>
    </recommendedName>
</protein>
<dbReference type="SMART" id="SM00380">
    <property type="entry name" value="AP2"/>
    <property type="match status" value="1"/>
</dbReference>
<dbReference type="SUPFAM" id="SSF54171">
    <property type="entry name" value="DNA-binding domain"/>
    <property type="match status" value="1"/>
</dbReference>
<evidence type="ECO:0000256" key="7">
    <source>
        <dbReference type="SAM" id="MobiDB-lite"/>
    </source>
</evidence>
<comment type="subcellular location">
    <subcellularLocation>
        <location evidence="1">Nucleus</location>
    </subcellularLocation>
</comment>
<keyword evidence="5" id="KW-0804">Transcription</keyword>
<name>A0A2G2YCB2_CAPAN</name>
<keyword evidence="10" id="KW-1185">Reference proteome</keyword>
<dbReference type="OMA" id="DCKIPKK"/>
<dbReference type="GO" id="GO:0009873">
    <property type="term" value="P:ethylene-activated signaling pathway"/>
    <property type="evidence" value="ECO:0007669"/>
    <property type="project" value="UniProtKB-KW"/>
</dbReference>
<evidence type="ECO:0000256" key="5">
    <source>
        <dbReference type="ARBA" id="ARBA00023163"/>
    </source>
</evidence>
<feature type="domain" description="AP2/ERF" evidence="8">
    <location>
        <begin position="99"/>
        <end position="142"/>
    </location>
</feature>
<keyword evidence="4" id="KW-0238">DNA-binding</keyword>
<dbReference type="InterPro" id="IPR001471">
    <property type="entry name" value="AP2/ERF_dom"/>
</dbReference>
<evidence type="ECO:0000256" key="2">
    <source>
        <dbReference type="ARBA" id="ARBA00022745"/>
    </source>
</evidence>
<dbReference type="Gene3D" id="3.30.730.10">
    <property type="entry name" value="AP2/ERF domain"/>
    <property type="match status" value="1"/>
</dbReference>
<evidence type="ECO:0000313" key="9">
    <source>
        <dbReference type="EMBL" id="PHT67397.1"/>
    </source>
</evidence>
<dbReference type="PANTHER" id="PTHR31677:SF263">
    <property type="entry name" value="AP2_ERF DOMAIN-CONTAINING PROTEIN"/>
    <property type="match status" value="1"/>
</dbReference>
<dbReference type="PROSITE" id="PS51032">
    <property type="entry name" value="AP2_ERF"/>
    <property type="match status" value="1"/>
</dbReference>
<dbReference type="CDD" id="cd00018">
    <property type="entry name" value="AP2"/>
    <property type="match status" value="1"/>
</dbReference>